<evidence type="ECO:0000259" key="1">
    <source>
        <dbReference type="Pfam" id="PF10057"/>
    </source>
</evidence>
<dbReference type="Proteomes" id="UP000269573">
    <property type="component" value="Unassembled WGS sequence"/>
</dbReference>
<name>A0A3M8DBC5_9BACL</name>
<evidence type="ECO:0000313" key="2">
    <source>
        <dbReference type="EMBL" id="RNB85334.1"/>
    </source>
</evidence>
<feature type="domain" description="Na+-translocating membrane potential-generating system MpsC" evidence="1">
    <location>
        <begin position="8"/>
        <end position="116"/>
    </location>
</feature>
<reference evidence="2 3" key="1">
    <citation type="submission" date="2018-10" db="EMBL/GenBank/DDBJ databases">
        <title>Phylogenomics of Brevibacillus.</title>
        <authorList>
            <person name="Dunlap C."/>
        </authorList>
    </citation>
    <scope>NUCLEOTIDE SEQUENCE [LARGE SCALE GENOMIC DNA]</scope>
    <source>
        <strain evidence="2 3">JCM 15774</strain>
    </source>
</reference>
<dbReference type="InterPro" id="IPR018745">
    <property type="entry name" value="MpsC"/>
</dbReference>
<dbReference type="EMBL" id="RHHU01000007">
    <property type="protein sequence ID" value="RNB85334.1"/>
    <property type="molecule type" value="Genomic_DNA"/>
</dbReference>
<sequence>MMKKTVEQGSLEQEIMTFVSAFIKKTNGRGPRDVKVKMVDNLMLYFIEGILSPMEKYILQSPQGKSTIFEARRLYVENIKEERVAAFEKILNAKVIDHYIGWDLDKDSAVGVVVYEK</sequence>
<evidence type="ECO:0000313" key="3">
    <source>
        <dbReference type="Proteomes" id="UP000269573"/>
    </source>
</evidence>
<accession>A0A3M8DBC5</accession>
<proteinExistence type="predicted"/>
<gene>
    <name evidence="2" type="ORF">EDM59_13110</name>
</gene>
<dbReference type="AlphaFoldDB" id="A0A3M8DBC5"/>
<keyword evidence="3" id="KW-1185">Reference proteome</keyword>
<organism evidence="2 3">
    <name type="scientific">Brevibacillus nitrificans</name>
    <dbReference type="NCBI Taxonomy" id="651560"/>
    <lineage>
        <taxon>Bacteria</taxon>
        <taxon>Bacillati</taxon>
        <taxon>Bacillota</taxon>
        <taxon>Bacilli</taxon>
        <taxon>Bacillales</taxon>
        <taxon>Paenibacillaceae</taxon>
        <taxon>Brevibacillus</taxon>
    </lineage>
</organism>
<comment type="caution">
    <text evidence="2">The sequence shown here is derived from an EMBL/GenBank/DDBJ whole genome shotgun (WGS) entry which is preliminary data.</text>
</comment>
<dbReference type="Pfam" id="PF10057">
    <property type="entry name" value="MpsC"/>
    <property type="match status" value="1"/>
</dbReference>
<protein>
    <submittedName>
        <fullName evidence="2">DUF2294 domain-containing protein</fullName>
    </submittedName>
</protein>